<evidence type="ECO:0000313" key="2">
    <source>
        <dbReference type="Proteomes" id="UP000186914"/>
    </source>
</evidence>
<proteinExistence type="predicted"/>
<keyword evidence="2" id="KW-1185">Reference proteome</keyword>
<dbReference type="OrthoDB" id="214439at2157"/>
<name>A0A1N7E4V5_9EURY</name>
<organism evidence="1 2">
    <name type="scientific">Haladaptatus litoreus</name>
    <dbReference type="NCBI Taxonomy" id="553468"/>
    <lineage>
        <taxon>Archaea</taxon>
        <taxon>Methanobacteriati</taxon>
        <taxon>Methanobacteriota</taxon>
        <taxon>Stenosarchaea group</taxon>
        <taxon>Halobacteria</taxon>
        <taxon>Halobacteriales</taxon>
        <taxon>Haladaptataceae</taxon>
        <taxon>Haladaptatus</taxon>
    </lineage>
</organism>
<sequence>MKITDIPPSRLTEQQLFAEYVELMDDFSRTLEGYDAVQYEKRRMELLAEIGERLETLEAVKALIGDEFAHDPEFTQPSRDEMKR</sequence>
<reference evidence="2" key="1">
    <citation type="submission" date="2017-01" db="EMBL/GenBank/DDBJ databases">
        <authorList>
            <person name="Varghese N."/>
            <person name="Submissions S."/>
        </authorList>
    </citation>
    <scope>NUCLEOTIDE SEQUENCE [LARGE SCALE GENOMIC DNA]</scope>
    <source>
        <strain evidence="2">CGMCC 1.7737</strain>
    </source>
</reference>
<dbReference type="Proteomes" id="UP000186914">
    <property type="component" value="Unassembled WGS sequence"/>
</dbReference>
<protein>
    <submittedName>
        <fullName evidence="1">Uncharacterized protein</fullName>
    </submittedName>
</protein>
<evidence type="ECO:0000313" key="1">
    <source>
        <dbReference type="EMBL" id="SIR83129.1"/>
    </source>
</evidence>
<accession>A0A1N7E4V5</accession>
<gene>
    <name evidence="1" type="ORF">SAMN05421858_4022</name>
</gene>
<dbReference type="AlphaFoldDB" id="A0A1N7E4V5"/>
<dbReference type="RefSeq" id="WP_076431937.1">
    <property type="nucleotide sequence ID" value="NZ_FTNO01000005.1"/>
</dbReference>
<dbReference type="EMBL" id="FTNO01000005">
    <property type="protein sequence ID" value="SIR83129.1"/>
    <property type="molecule type" value="Genomic_DNA"/>
</dbReference>